<sequence length="65" mass="7401">MSKDNNNNQNIPNKKEPGHFGGGPGGEKRSNEPARKSYNNRTTEFEKPNESTMESLFGKEFKKRD</sequence>
<reference evidence="2" key="1">
    <citation type="submission" date="2021-02" db="EMBL/GenBank/DDBJ databases">
        <title>Infant gut strain persistence is associated with maternal origin, phylogeny, and functional potential including surface adhesion and iron acquisition.</title>
        <authorList>
            <person name="Lou Y.C."/>
        </authorList>
    </citation>
    <scope>NUCLEOTIDE SEQUENCE</scope>
    <source>
        <strain evidence="2">L3_058_000G1_dasL3_058_000G1_concoct_72</strain>
    </source>
</reference>
<feature type="compositionally biased region" description="Basic and acidic residues" evidence="1">
    <location>
        <begin position="26"/>
        <end position="35"/>
    </location>
</feature>
<evidence type="ECO:0000313" key="3">
    <source>
        <dbReference type="Proteomes" id="UP000730862"/>
    </source>
</evidence>
<dbReference type="RefSeq" id="WP_070839849.1">
    <property type="nucleotide sequence ID" value="NZ_JAHAIK010000018.1"/>
</dbReference>
<name>A0A943LAH8_FINMA</name>
<accession>A0A943LAH8</accession>
<dbReference type="Proteomes" id="UP000730862">
    <property type="component" value="Unassembled WGS sequence"/>
</dbReference>
<dbReference type="AlphaFoldDB" id="A0A943LAH8"/>
<dbReference type="EMBL" id="JAHAIK010000018">
    <property type="protein sequence ID" value="MBS5965334.1"/>
    <property type="molecule type" value="Genomic_DNA"/>
</dbReference>
<feature type="compositionally biased region" description="Low complexity" evidence="1">
    <location>
        <begin position="1"/>
        <end position="12"/>
    </location>
</feature>
<protein>
    <submittedName>
        <fullName evidence="2">Uncharacterized protein</fullName>
    </submittedName>
</protein>
<organism evidence="2 3">
    <name type="scientific">Finegoldia magna</name>
    <name type="common">Peptostreptococcus magnus</name>
    <dbReference type="NCBI Taxonomy" id="1260"/>
    <lineage>
        <taxon>Bacteria</taxon>
        <taxon>Bacillati</taxon>
        <taxon>Bacillota</taxon>
        <taxon>Tissierellia</taxon>
        <taxon>Tissierellales</taxon>
        <taxon>Peptoniphilaceae</taxon>
        <taxon>Finegoldia</taxon>
    </lineage>
</organism>
<comment type="caution">
    <text evidence="2">The sequence shown here is derived from an EMBL/GenBank/DDBJ whole genome shotgun (WGS) entry which is preliminary data.</text>
</comment>
<feature type="region of interest" description="Disordered" evidence="1">
    <location>
        <begin position="1"/>
        <end position="65"/>
    </location>
</feature>
<evidence type="ECO:0000313" key="2">
    <source>
        <dbReference type="EMBL" id="MBS5965334.1"/>
    </source>
</evidence>
<gene>
    <name evidence="2" type="ORF">KIA07_06710</name>
</gene>
<evidence type="ECO:0000256" key="1">
    <source>
        <dbReference type="SAM" id="MobiDB-lite"/>
    </source>
</evidence>
<proteinExistence type="predicted"/>